<keyword evidence="2" id="KW-0479">Metal-binding</keyword>
<gene>
    <name evidence="6" type="ORF">VOLCADRAFT_103955</name>
</gene>
<dbReference type="InterPro" id="IPR002931">
    <property type="entry name" value="Transglutaminase-like"/>
</dbReference>
<dbReference type="PANTHER" id="PTHR12143">
    <property type="entry name" value="PEPTIDE N-GLYCANASE PNGASE -RELATED"/>
    <property type="match status" value="1"/>
</dbReference>
<evidence type="ECO:0000256" key="4">
    <source>
        <dbReference type="SAM" id="MobiDB-lite"/>
    </source>
</evidence>
<dbReference type="EMBL" id="GL378331">
    <property type="protein sequence ID" value="EFJ50495.1"/>
    <property type="molecule type" value="Genomic_DNA"/>
</dbReference>
<name>D8TQ95_VOLCA</name>
<dbReference type="InterPro" id="IPR050883">
    <property type="entry name" value="PNGase"/>
</dbReference>
<accession>D8TQ95</accession>
<feature type="compositionally biased region" description="Polar residues" evidence="4">
    <location>
        <begin position="1404"/>
        <end position="1413"/>
    </location>
</feature>
<dbReference type="GO" id="GO:0000224">
    <property type="term" value="F:peptide-N4-(N-acetyl-beta-glucosaminyl)asparagine amidase activity"/>
    <property type="evidence" value="ECO:0007669"/>
    <property type="project" value="TreeGrafter"/>
</dbReference>
<proteinExistence type="inferred from homology"/>
<dbReference type="SUPFAM" id="SSF51905">
    <property type="entry name" value="FAD/NAD(P)-binding domain"/>
    <property type="match status" value="1"/>
</dbReference>
<feature type="compositionally biased region" description="Polar residues" evidence="4">
    <location>
        <begin position="720"/>
        <end position="747"/>
    </location>
</feature>
<dbReference type="Gene3D" id="2.20.25.10">
    <property type="match status" value="1"/>
</dbReference>
<comment type="similarity">
    <text evidence="1">Belongs to the transglutaminase-like superfamily. PNGase family.</text>
</comment>
<dbReference type="RefSeq" id="XP_002948620.1">
    <property type="nucleotide sequence ID" value="XM_002948574.1"/>
</dbReference>
<feature type="compositionally biased region" description="Low complexity" evidence="4">
    <location>
        <begin position="1597"/>
        <end position="1613"/>
    </location>
</feature>
<evidence type="ECO:0000259" key="5">
    <source>
        <dbReference type="SMART" id="SM00460"/>
    </source>
</evidence>
<dbReference type="PANTHER" id="PTHR12143:SF19">
    <property type="entry name" value="PEPTIDE-N(4)-(N-ACETYL-BETA-GLUCOSAMINYL)ASPARAGINE AMIDASE"/>
    <property type="match status" value="1"/>
</dbReference>
<organism evidence="7">
    <name type="scientific">Volvox carteri f. nagariensis</name>
    <dbReference type="NCBI Taxonomy" id="3068"/>
    <lineage>
        <taxon>Eukaryota</taxon>
        <taxon>Viridiplantae</taxon>
        <taxon>Chlorophyta</taxon>
        <taxon>core chlorophytes</taxon>
        <taxon>Chlorophyceae</taxon>
        <taxon>CS clade</taxon>
        <taxon>Chlamydomonadales</taxon>
        <taxon>Volvocaceae</taxon>
        <taxon>Volvox</taxon>
    </lineage>
</organism>
<evidence type="ECO:0000256" key="3">
    <source>
        <dbReference type="ARBA" id="ARBA00022833"/>
    </source>
</evidence>
<feature type="region of interest" description="Disordered" evidence="4">
    <location>
        <begin position="1567"/>
        <end position="1682"/>
    </location>
</feature>
<feature type="compositionally biased region" description="Low complexity" evidence="4">
    <location>
        <begin position="1655"/>
        <end position="1682"/>
    </location>
</feature>
<dbReference type="GO" id="GO:0046872">
    <property type="term" value="F:metal ion binding"/>
    <property type="evidence" value="ECO:0007669"/>
    <property type="project" value="UniProtKB-KW"/>
</dbReference>
<keyword evidence="3" id="KW-0862">Zinc</keyword>
<feature type="region of interest" description="Disordered" evidence="4">
    <location>
        <begin position="1510"/>
        <end position="1529"/>
    </location>
</feature>
<feature type="compositionally biased region" description="Gly residues" evidence="4">
    <location>
        <begin position="1632"/>
        <end position="1642"/>
    </location>
</feature>
<feature type="compositionally biased region" description="Low complexity" evidence="4">
    <location>
        <begin position="399"/>
        <end position="417"/>
    </location>
</feature>
<dbReference type="Gene3D" id="3.10.620.30">
    <property type="match status" value="1"/>
</dbReference>
<dbReference type="InParanoid" id="D8TQ95"/>
<dbReference type="OrthoDB" id="409136at2759"/>
<feature type="region of interest" description="Disordered" evidence="4">
    <location>
        <begin position="1335"/>
        <end position="1369"/>
    </location>
</feature>
<protein>
    <recommendedName>
        <fullName evidence="5">Transglutaminase-like domain-containing protein</fullName>
    </recommendedName>
</protein>
<dbReference type="GO" id="GO:0006516">
    <property type="term" value="P:glycoprotein catabolic process"/>
    <property type="evidence" value="ECO:0007669"/>
    <property type="project" value="TreeGrafter"/>
</dbReference>
<dbReference type="GO" id="GO:0005829">
    <property type="term" value="C:cytosol"/>
    <property type="evidence" value="ECO:0007669"/>
    <property type="project" value="TreeGrafter"/>
</dbReference>
<dbReference type="GO" id="GO:0005634">
    <property type="term" value="C:nucleus"/>
    <property type="evidence" value="ECO:0007669"/>
    <property type="project" value="TreeGrafter"/>
</dbReference>
<dbReference type="SUPFAM" id="SSF54001">
    <property type="entry name" value="Cysteine proteinases"/>
    <property type="match status" value="1"/>
</dbReference>
<dbReference type="Gene3D" id="3.50.50.60">
    <property type="entry name" value="FAD/NAD(P)-binding domain"/>
    <property type="match status" value="3"/>
</dbReference>
<dbReference type="PRINTS" id="PR00420">
    <property type="entry name" value="RNGMNOXGNASE"/>
</dbReference>
<evidence type="ECO:0000256" key="2">
    <source>
        <dbReference type="ARBA" id="ARBA00022723"/>
    </source>
</evidence>
<evidence type="ECO:0000256" key="1">
    <source>
        <dbReference type="ARBA" id="ARBA00009390"/>
    </source>
</evidence>
<dbReference type="KEGG" id="vcn:VOLCADRAFT_103955"/>
<dbReference type="eggNOG" id="KOG0909">
    <property type="taxonomic scope" value="Eukaryota"/>
</dbReference>
<dbReference type="GeneID" id="9624944"/>
<dbReference type="SMART" id="SM00460">
    <property type="entry name" value="TGc"/>
    <property type="match status" value="1"/>
</dbReference>
<dbReference type="FunFam" id="2.20.25.10:FF:000011">
    <property type="entry name" value="peptide-N(4)-(N-acetyl-beta- glucosaminyl)asparagine amidase"/>
    <property type="match status" value="1"/>
</dbReference>
<feature type="domain" description="Transglutaminase-like" evidence="5">
    <location>
        <begin position="186"/>
        <end position="239"/>
    </location>
</feature>
<evidence type="ECO:0000313" key="6">
    <source>
        <dbReference type="EMBL" id="EFJ50495.1"/>
    </source>
</evidence>
<feature type="region of interest" description="Disordered" evidence="4">
    <location>
        <begin position="720"/>
        <end position="750"/>
    </location>
</feature>
<dbReference type="Proteomes" id="UP000001058">
    <property type="component" value="Unassembled WGS sequence"/>
</dbReference>
<dbReference type="Pfam" id="PF01841">
    <property type="entry name" value="Transglut_core"/>
    <property type="match status" value="1"/>
</dbReference>
<reference evidence="6 7" key="1">
    <citation type="journal article" date="2010" name="Science">
        <title>Genomic analysis of organismal complexity in the multicellular green alga Volvox carteri.</title>
        <authorList>
            <person name="Prochnik S.E."/>
            <person name="Umen J."/>
            <person name="Nedelcu A.M."/>
            <person name="Hallmann A."/>
            <person name="Miller S.M."/>
            <person name="Nishii I."/>
            <person name="Ferris P."/>
            <person name="Kuo A."/>
            <person name="Mitros T."/>
            <person name="Fritz-Laylin L.K."/>
            <person name="Hellsten U."/>
            <person name="Chapman J."/>
            <person name="Simakov O."/>
            <person name="Rensing S.A."/>
            <person name="Terry A."/>
            <person name="Pangilinan J."/>
            <person name="Kapitonov V."/>
            <person name="Jurka J."/>
            <person name="Salamov A."/>
            <person name="Shapiro H."/>
            <person name="Schmutz J."/>
            <person name="Grimwood J."/>
            <person name="Lindquist E."/>
            <person name="Lucas S."/>
            <person name="Grigoriev I.V."/>
            <person name="Schmitt R."/>
            <person name="Kirk D."/>
            <person name="Rokhsar D.S."/>
        </authorList>
    </citation>
    <scope>NUCLEOTIDE SEQUENCE [LARGE SCALE GENOMIC DNA]</scope>
    <source>
        <strain evidence="7">f. Nagariensis / Eve</strain>
    </source>
</reference>
<dbReference type="STRING" id="3068.D8TQ95"/>
<feature type="region of interest" description="Disordered" evidence="4">
    <location>
        <begin position="359"/>
        <end position="417"/>
    </location>
</feature>
<feature type="compositionally biased region" description="Low complexity" evidence="4">
    <location>
        <begin position="1417"/>
        <end position="1426"/>
    </location>
</feature>
<feature type="region of interest" description="Disordered" evidence="4">
    <location>
        <begin position="1404"/>
        <end position="1426"/>
    </location>
</feature>
<dbReference type="InterPro" id="IPR036188">
    <property type="entry name" value="FAD/NAD-bd_sf"/>
</dbReference>
<evidence type="ECO:0000313" key="7">
    <source>
        <dbReference type="Proteomes" id="UP000001058"/>
    </source>
</evidence>
<keyword evidence="7" id="KW-1185">Reference proteome</keyword>
<dbReference type="InterPro" id="IPR038765">
    <property type="entry name" value="Papain-like_cys_pep_sf"/>
</dbReference>
<sequence length="1753" mass="182797">MDPDEALARMLQEEELRAIQAMQAQLQLQQHEQGGGTRGVSAAAHTNTTQFADRLHSMLDTALRCEDKALQERARAVMPLSRLRGAAEEAATLAPRLGPDVEAPAREDLLAKMLLRWFKTEFFTWVDTLPCHRCGSTATRFGGAAQPQPDDLAGGANRVELHHCSTCGTATRFPRYNDPGRLLQPGCRRGRCGEWANAFLLCCRAAGLTARYVSDWSDHVWTEYYSHRMRRWIHMDSCEASYDQPLLYEAGWGKAVSYVVAAGVWGLTDVTRRYTAQWRPEVLPRRTLVPERWLERRLDEMTTAIRARWSAPRRLVWLGRDAEERVVRSGCGAGFRRDLAAACVEPGVQLGPELLLSGPLRASNDSSGAAPRQALPGRQTGSLEWRQQRGETGSSSLTPAAAVAPPAVAAAPAARPPTSYRLAADEPSRMPYNGVFASAGRLSGGACRAAGHNETTEVVERLFDGRVDTKWLDFGAAGPGGSSWVEYRLPTDREPVVVVGYELVSANDCPERDPAEWRLEAVTEQDFTAGRHDTWMELDHRSIVRFPNRHSVLAFDLETPSPPCRRLRLRITATFNPRVANSVQLACWNLYGAVAVSSSVSSSDSSSGSGNRERINRSLRGLRDMVTAAAAAPPPPSLALLSRILENILREPQELRFRKVRCVKVSQILQAPAVAEVFMGYLRFRPLVAPVSATDGQNMGYVAAGEGDELRRGGHDVFMQKSNSQTTNTGNATSEGLTSSSVPSNTPVGIHHRPDAACRAVAVAEHQTDALSSTSDSIGTASVGSGHPLPSKLDSIDVAVIGADVAGLAAALAACRAIPGARVMLYDTALEPPTARDGGVLLSVNGLRALKALDANLYNRIATELSSPILEALWFDLEGELVRRTPLGQPSTISAAALTVRGGGASNKSRRRVAARRLVPKPSAGGNPVTPDPTPSAPPLVISLYDLQEALSEALPEEVQIYARHHLTQIEACSSSGGGVGGSSMMLRFAASRNGAPVRAVRTRVLVGADGPKSAVKRLQFDSPPELQHSHPSDQIVWRGRFTLRPRDPDFARLRNFSTACRTWVDLRAAPGADRTATLSPAGPNTYVWSASCPATLLENRGLRKSNEADAPYWRCLAMFEDFPQDFYAALRATSATAVVEYDTCRQPTPSAAAGLAAPWQWFSGPAALVGDAVYSLPVDDASSTALNLALEDAAVLGASVAQYGLTTRALQEYARQRGPRVSAILAAPPSAPERVRLREALFLPQTPTSTLPPAAVAAAPAVAADNLSLSSTVAAAVDSAAAAAAAVSSPTQPLAEILANAAAAAGASASASAAATASPLGGLQQAAAAPVRPYGGAARAVPPGPAPTALPQPTLSGPSSPIFSRPSGTAEEATAVAASLAGAGPSSAAASAAKLPPYEASSSPSNVWNSLMPTHGSSPAGGSDAAPALERKLREYCSAGTPLTVWQALLGAAPGKVHDLLASLPYNAAETPALVWMSLVRSKAASSSSPSTLPDAAANAVANATSVSGSHDAVPAASGSVAAGGSHGSPCTLLPRPVLKQKPAAGSAAAAYAAALPEEPSSAVQSQGVTGVVADGSSLPSSSPSATPPSSPQRLVSAAAVPAEATASTSRLEPPRRRRLRSQAGPVSGRWAGGDGGGSDGGKAATRYGKSRRSAAASAAASAASSPSVAAAAGPSKPKAKGPAAAAAAAKMTVSLSAAAALGGVIGAAGAGHMPMVDVATALHTHGAVAQFWEELNNLTLSSASLSSIDLP</sequence>